<dbReference type="PANTHER" id="PTHR43752">
    <property type="entry name" value="BNR/ASP-BOX REPEAT FAMILY PROTEIN"/>
    <property type="match status" value="1"/>
</dbReference>
<dbReference type="PANTHER" id="PTHR43752:SF2">
    <property type="entry name" value="BNR_ASP-BOX REPEAT FAMILY PROTEIN"/>
    <property type="match status" value="1"/>
</dbReference>
<dbReference type="Proteomes" id="UP000317747">
    <property type="component" value="Unassembled WGS sequence"/>
</dbReference>
<accession>A0A506QAH9</accession>
<dbReference type="SUPFAM" id="SSF50939">
    <property type="entry name" value="Sialidases"/>
    <property type="match status" value="1"/>
</dbReference>
<keyword evidence="3" id="KW-0378">Hydrolase</keyword>
<proteinExistence type="predicted"/>
<feature type="region of interest" description="Disordered" evidence="1">
    <location>
        <begin position="1"/>
        <end position="22"/>
    </location>
</feature>
<keyword evidence="4" id="KW-1185">Reference proteome</keyword>
<protein>
    <submittedName>
        <fullName evidence="3">Glycosyl hydrolase</fullName>
    </submittedName>
</protein>
<gene>
    <name evidence="3" type="ORF">FJW01_08350</name>
</gene>
<feature type="domain" description="Sialidase" evidence="2">
    <location>
        <begin position="46"/>
        <end position="376"/>
    </location>
</feature>
<organism evidence="3 4">
    <name type="scientific">Pantoea deleyi</name>
    <dbReference type="NCBI Taxonomy" id="470932"/>
    <lineage>
        <taxon>Bacteria</taxon>
        <taxon>Pseudomonadati</taxon>
        <taxon>Pseudomonadota</taxon>
        <taxon>Gammaproteobacteria</taxon>
        <taxon>Enterobacterales</taxon>
        <taxon>Erwiniaceae</taxon>
        <taxon>Pantoea</taxon>
    </lineage>
</organism>
<name>A0A506QAH9_9GAMM</name>
<dbReference type="InterPro" id="IPR011040">
    <property type="entry name" value="Sialidase"/>
</dbReference>
<evidence type="ECO:0000313" key="4">
    <source>
        <dbReference type="Proteomes" id="UP000317747"/>
    </source>
</evidence>
<evidence type="ECO:0000259" key="2">
    <source>
        <dbReference type="Pfam" id="PF13088"/>
    </source>
</evidence>
<evidence type="ECO:0000256" key="1">
    <source>
        <dbReference type="SAM" id="MobiDB-lite"/>
    </source>
</evidence>
<comment type="caution">
    <text evidence="3">The sequence shown here is derived from an EMBL/GenBank/DDBJ whole genome shotgun (WGS) entry which is preliminary data.</text>
</comment>
<dbReference type="RefSeq" id="WP_128086761.1">
    <property type="nucleotide sequence ID" value="NZ_CP071405.1"/>
</dbReference>
<evidence type="ECO:0000313" key="3">
    <source>
        <dbReference type="EMBL" id="TPV42827.1"/>
    </source>
</evidence>
<sequence>MTQETVTAERNGQLAPHPQDSAQQVAMLPSPCPQNHAANLLPLPDGDLLCVWFGGTQEGIADISVWCSRLKKGSDRWSDAEKLSDDPGRSEQNPVLFLDPDQVLWLLWTAQKSGNQDTAIVRYRQSHDLGQSWGEIRTLLDKPGTFIRQPIVVLPNGNWLLPVFYCLTRPGEKWVGSYDVSAVKISEDKGRSWRDVSVPDSTGCVHMNVTLLEDGSLLALYRSRWADHIYQSRSFDQGESWSAPEPLSLPNNNSSIQVTTLRNGHLALVFNAMSAEGAKERRLSLYDEIEDDEEAAEGDVAVAAEPVVQSGRTAFWGAPRAPMTLAISTDGGKSWPLQRNLDEGDGYCMTNNSQQKLNREFSYPSIKQGVNGELHIAYTWYRQAIKYVRVGESWVQGGDA</sequence>
<dbReference type="EMBL" id="VHJA01000052">
    <property type="protein sequence ID" value="TPV42827.1"/>
    <property type="molecule type" value="Genomic_DNA"/>
</dbReference>
<dbReference type="GO" id="GO:0016787">
    <property type="term" value="F:hydrolase activity"/>
    <property type="evidence" value="ECO:0007669"/>
    <property type="project" value="UniProtKB-KW"/>
</dbReference>
<dbReference type="OrthoDB" id="41724at2"/>
<feature type="compositionally biased region" description="Polar residues" evidence="1">
    <location>
        <begin position="1"/>
        <end position="10"/>
    </location>
</feature>
<dbReference type="InterPro" id="IPR036278">
    <property type="entry name" value="Sialidase_sf"/>
</dbReference>
<dbReference type="CDD" id="cd15482">
    <property type="entry name" value="Sialidase_non-viral"/>
    <property type="match status" value="1"/>
</dbReference>
<dbReference type="Gene3D" id="2.120.10.10">
    <property type="match status" value="1"/>
</dbReference>
<reference evidence="3 4" key="1">
    <citation type="submission" date="2019-06" db="EMBL/GenBank/DDBJ databases">
        <title>Taxogenomics and systematics of the genus Pantoea.</title>
        <authorList>
            <person name="Tambong J.T."/>
        </authorList>
    </citation>
    <scope>NUCLEOTIDE SEQUENCE [LARGE SCALE GENOMIC DNA]</scope>
    <source>
        <strain evidence="3 4">LMG 24200</strain>
    </source>
</reference>
<dbReference type="Pfam" id="PF13088">
    <property type="entry name" value="BNR_2"/>
    <property type="match status" value="1"/>
</dbReference>
<dbReference type="AlphaFoldDB" id="A0A506QAH9"/>